<evidence type="ECO:0000313" key="1">
    <source>
        <dbReference type="EMBL" id="BBC29553.1"/>
    </source>
</evidence>
<gene>
    <name evidence="1" type="ORF">SGFS_008470</name>
</gene>
<accession>A0ABM7F1C8</accession>
<reference evidence="1 2" key="2">
    <citation type="journal article" date="2023" name="ChemBioChem">
        <title>Acyltransferase Domain Exchange between Two Independent Type I Polyketide Synthases in the Same Producer Strain of Macrolide Antibiotics.</title>
        <authorList>
            <person name="Kudo F."/>
            <person name="Kishikawa K."/>
            <person name="Tsuboi K."/>
            <person name="Kido T."/>
            <person name="Usui T."/>
            <person name="Hashimoto J."/>
            <person name="Shin-Ya K."/>
            <person name="Miyanaga A."/>
            <person name="Eguchi T."/>
        </authorList>
    </citation>
    <scope>NUCLEOTIDE SEQUENCE [LARGE SCALE GENOMIC DNA]</scope>
    <source>
        <strain evidence="1 2">A-8890</strain>
    </source>
</reference>
<dbReference type="Proteomes" id="UP001321542">
    <property type="component" value="Chromosome"/>
</dbReference>
<protein>
    <submittedName>
        <fullName evidence="1">Uncharacterized protein</fullName>
    </submittedName>
</protein>
<dbReference type="EMBL" id="AP018448">
    <property type="protein sequence ID" value="BBC29553.1"/>
    <property type="molecule type" value="Genomic_DNA"/>
</dbReference>
<evidence type="ECO:0000313" key="2">
    <source>
        <dbReference type="Proteomes" id="UP001321542"/>
    </source>
</evidence>
<reference evidence="1 2" key="1">
    <citation type="journal article" date="2010" name="ChemBioChem">
        <title>Cloning and characterization of the biosynthetic gene cluster of 16-membered macrolide antibiotic FD-891: involvement of a dual functional cytochrome P450 monooxygenase catalyzing epoxidation and hydroxylation.</title>
        <authorList>
            <person name="Kudo F."/>
            <person name="Motegi A."/>
            <person name="Mizoue K."/>
            <person name="Eguchi T."/>
        </authorList>
    </citation>
    <scope>NUCLEOTIDE SEQUENCE [LARGE SCALE GENOMIC DNA]</scope>
    <source>
        <strain evidence="1 2">A-8890</strain>
    </source>
</reference>
<organism evidence="1 2">
    <name type="scientific">Streptomyces graminofaciens</name>
    <dbReference type="NCBI Taxonomy" id="68212"/>
    <lineage>
        <taxon>Bacteria</taxon>
        <taxon>Bacillati</taxon>
        <taxon>Actinomycetota</taxon>
        <taxon>Actinomycetes</taxon>
        <taxon>Kitasatosporales</taxon>
        <taxon>Streptomycetaceae</taxon>
        <taxon>Streptomyces</taxon>
    </lineage>
</organism>
<proteinExistence type="predicted"/>
<keyword evidence="2" id="KW-1185">Reference proteome</keyword>
<name>A0ABM7F1C8_9ACTN</name>
<sequence length="97" mass="10476">MTFCDWYRSAAGHNMGQGPGEHLKGRAVGGEVVGERGEPFPLEQVAIAHGRLARGVYSRQARAPCHACRDGPIPNPPDAVRDPARLYISRLTAVDGR</sequence>